<evidence type="ECO:0000313" key="1">
    <source>
        <dbReference type="EMBL" id="WAJ29489.1"/>
    </source>
</evidence>
<sequence length="323" mass="34574">MSRTITAYFDSRTEAQNAYDQLLAAGITPSEISIHDSSSTAASTSGSTGTGEDKGFWASLGDVFMPDEDRYSYSEGLRRGGSVLTVRADNADFNVVSDILENAGAADLDTKEAQWRSEGWSGYDAGTASTSTTATSATGTAGTAYTDLGTTSTSTSTGYGAAGTSASSTGYAAAEGVEARSDYIPVAEEQVRVGKREVDHGRVRIRSYVVETPVEESVALRNETVRVERNPVNRAATDADHLFREQVIEAEARGEEAVVSKEARVVEEVRLDKDVEVRDETIRDSVRRTEVEIEDERTGRTLGGTTVSEDELARRRGGSGTGY</sequence>
<evidence type="ECO:0000313" key="2">
    <source>
        <dbReference type="Proteomes" id="UP001163223"/>
    </source>
</evidence>
<name>A0ACD4NRB0_9HYPH</name>
<dbReference type="Proteomes" id="UP001163223">
    <property type="component" value="Chromosome"/>
</dbReference>
<reference evidence="1" key="1">
    <citation type="submission" date="2022-11" db="EMBL/GenBank/DDBJ databases">
        <title>beta-Carotene-producing bacterium, Jeongeuplla avenae sp. nov., alleviates the salt stress of Arabidopsis seedlings.</title>
        <authorList>
            <person name="Jiang L."/>
            <person name="Lee J."/>
        </authorList>
    </citation>
    <scope>NUCLEOTIDE SEQUENCE</scope>
    <source>
        <strain evidence="1">DY_R2A_6</strain>
    </source>
</reference>
<organism evidence="1 2">
    <name type="scientific">Antarcticirhabdus aurantiaca</name>
    <dbReference type="NCBI Taxonomy" id="2606717"/>
    <lineage>
        <taxon>Bacteria</taxon>
        <taxon>Pseudomonadati</taxon>
        <taxon>Pseudomonadota</taxon>
        <taxon>Alphaproteobacteria</taxon>
        <taxon>Hyphomicrobiales</taxon>
        <taxon>Aurantimonadaceae</taxon>
        <taxon>Antarcticirhabdus</taxon>
    </lineage>
</organism>
<accession>A0ACD4NRB0</accession>
<dbReference type="EMBL" id="CP113520">
    <property type="protein sequence ID" value="WAJ29489.1"/>
    <property type="molecule type" value="Genomic_DNA"/>
</dbReference>
<gene>
    <name evidence="1" type="ORF">OXU80_04435</name>
</gene>
<protein>
    <submittedName>
        <fullName evidence="1">YsnF/AvaK domain-containing protein</fullName>
    </submittedName>
</protein>
<proteinExistence type="predicted"/>
<keyword evidence="2" id="KW-1185">Reference proteome</keyword>